<accession>A0A934JRT8</accession>
<dbReference type="AlphaFoldDB" id="A0A934JRT8"/>
<organism evidence="2 3">
    <name type="scientific">Marinomonas transparens</name>
    <dbReference type="NCBI Taxonomy" id="2795388"/>
    <lineage>
        <taxon>Bacteria</taxon>
        <taxon>Pseudomonadati</taxon>
        <taxon>Pseudomonadota</taxon>
        <taxon>Gammaproteobacteria</taxon>
        <taxon>Oceanospirillales</taxon>
        <taxon>Oceanospirillaceae</taxon>
        <taxon>Marinomonas</taxon>
    </lineage>
</organism>
<gene>
    <name evidence="2" type="ORF">I8J31_05835</name>
</gene>
<name>A0A934JRT8_9GAMM</name>
<evidence type="ECO:0000313" key="2">
    <source>
        <dbReference type="EMBL" id="MBJ7537197.1"/>
    </source>
</evidence>
<dbReference type="Pfam" id="PF13673">
    <property type="entry name" value="Acetyltransf_10"/>
    <property type="match status" value="1"/>
</dbReference>
<reference evidence="2" key="1">
    <citation type="submission" date="2020-12" db="EMBL/GenBank/DDBJ databases">
        <title>Marinomonas arctica sp. nov., a psychrotolerant bacterium isolated from the Arctic.</title>
        <authorList>
            <person name="Zhang Y."/>
        </authorList>
    </citation>
    <scope>NUCLEOTIDE SEQUENCE</scope>
    <source>
        <strain evidence="2">C1424</strain>
    </source>
</reference>
<dbReference type="CDD" id="cd04301">
    <property type="entry name" value="NAT_SF"/>
    <property type="match status" value="1"/>
</dbReference>
<keyword evidence="3" id="KW-1185">Reference proteome</keyword>
<dbReference type="GO" id="GO:0016747">
    <property type="term" value="F:acyltransferase activity, transferring groups other than amino-acyl groups"/>
    <property type="evidence" value="ECO:0007669"/>
    <property type="project" value="InterPro"/>
</dbReference>
<comment type="caution">
    <text evidence="2">The sequence shown here is derived from an EMBL/GenBank/DDBJ whole genome shotgun (WGS) entry which is preliminary data.</text>
</comment>
<dbReference type="InterPro" id="IPR053144">
    <property type="entry name" value="Acetyltransferase_Butenolide"/>
</dbReference>
<dbReference type="Gene3D" id="3.40.630.30">
    <property type="match status" value="1"/>
</dbReference>
<dbReference type="InterPro" id="IPR016181">
    <property type="entry name" value="Acyl_CoA_acyltransferase"/>
</dbReference>
<dbReference type="Proteomes" id="UP000628710">
    <property type="component" value="Unassembled WGS sequence"/>
</dbReference>
<proteinExistence type="predicted"/>
<evidence type="ECO:0000313" key="3">
    <source>
        <dbReference type="Proteomes" id="UP000628710"/>
    </source>
</evidence>
<dbReference type="PANTHER" id="PTHR43233">
    <property type="entry name" value="FAMILY N-ACETYLTRANSFERASE, PUTATIVE (AFU_ORTHOLOGUE AFUA_6G03350)-RELATED"/>
    <property type="match status" value="1"/>
</dbReference>
<dbReference type="EMBL" id="JAEMNX010000003">
    <property type="protein sequence ID" value="MBJ7537197.1"/>
    <property type="molecule type" value="Genomic_DNA"/>
</dbReference>
<feature type="domain" description="N-acetyltransferase" evidence="1">
    <location>
        <begin position="3"/>
        <end position="137"/>
    </location>
</feature>
<dbReference type="SUPFAM" id="SSF55729">
    <property type="entry name" value="Acyl-CoA N-acyltransferases (Nat)"/>
    <property type="match status" value="1"/>
</dbReference>
<dbReference type="InterPro" id="IPR000182">
    <property type="entry name" value="GNAT_dom"/>
</dbReference>
<dbReference type="RefSeq" id="WP_199467333.1">
    <property type="nucleotide sequence ID" value="NZ_JAEMNX010000003.1"/>
</dbReference>
<dbReference type="PROSITE" id="PS51186">
    <property type="entry name" value="GNAT"/>
    <property type="match status" value="1"/>
</dbReference>
<sequence length="137" mass="14884">MSVAYKINQAISADQFINLLSGTTLGARRPLDNIETINAMLEHGNLLVTAWQGDKLVGVARSVTDFAFCCYLSDIAVDEAIQSSGIGKQLIRLTKEALQPQCTLILLSAPQAVDYYPKIGFTQHGSAWVLTDIDALK</sequence>
<evidence type="ECO:0000259" key="1">
    <source>
        <dbReference type="PROSITE" id="PS51186"/>
    </source>
</evidence>
<dbReference type="PANTHER" id="PTHR43233:SF1">
    <property type="entry name" value="FAMILY N-ACETYLTRANSFERASE, PUTATIVE (AFU_ORTHOLOGUE AFUA_6G03350)-RELATED"/>
    <property type="match status" value="1"/>
</dbReference>
<protein>
    <submittedName>
        <fullName evidence="2">GNAT family N-acetyltransferase</fullName>
    </submittedName>
</protein>